<feature type="domain" description="DUF2249" evidence="1">
    <location>
        <begin position="7"/>
        <end position="75"/>
    </location>
</feature>
<name>A0A4V0Z0H4_KTERU</name>
<sequence length="79" mass="8827">MSHTETTLDVRPQLERGDEPFVLIMETAESIKPGNTLVLIAPFEPVPLYEVLAGRGFSHETKSVAADEWVVRFTRNQAS</sequence>
<dbReference type="AlphaFoldDB" id="A0A4V0Z0H4"/>
<dbReference type="Proteomes" id="UP000290365">
    <property type="component" value="Chromosome"/>
</dbReference>
<dbReference type="OrthoDB" id="151621at2"/>
<accession>A0A4V0Z0H4</accession>
<protein>
    <submittedName>
        <fullName evidence="2">DUF2249 domain-containing protein</fullName>
    </submittedName>
</protein>
<gene>
    <name evidence="2" type="ORF">EPA93_47630</name>
</gene>
<dbReference type="EMBL" id="CP035758">
    <property type="protein sequence ID" value="QBD83231.1"/>
    <property type="molecule type" value="Genomic_DNA"/>
</dbReference>
<evidence type="ECO:0000313" key="2">
    <source>
        <dbReference type="EMBL" id="QBD83231.1"/>
    </source>
</evidence>
<dbReference type="Pfam" id="PF10006">
    <property type="entry name" value="DUF2249"/>
    <property type="match status" value="1"/>
</dbReference>
<keyword evidence="3" id="KW-1185">Reference proteome</keyword>
<dbReference type="InterPro" id="IPR018720">
    <property type="entry name" value="DUF2249"/>
</dbReference>
<evidence type="ECO:0000313" key="3">
    <source>
        <dbReference type="Proteomes" id="UP000290365"/>
    </source>
</evidence>
<dbReference type="KEGG" id="kbs:EPA93_47630"/>
<dbReference type="RefSeq" id="WP_129894297.1">
    <property type="nucleotide sequence ID" value="NZ_CP035758.1"/>
</dbReference>
<organism evidence="2 3">
    <name type="scientific">Ktedonosporobacter rubrisoli</name>
    <dbReference type="NCBI Taxonomy" id="2509675"/>
    <lineage>
        <taxon>Bacteria</taxon>
        <taxon>Bacillati</taxon>
        <taxon>Chloroflexota</taxon>
        <taxon>Ktedonobacteria</taxon>
        <taxon>Ktedonobacterales</taxon>
        <taxon>Ktedonosporobacteraceae</taxon>
        <taxon>Ktedonosporobacter</taxon>
    </lineage>
</organism>
<proteinExistence type="predicted"/>
<reference evidence="2 3" key="1">
    <citation type="submission" date="2019-01" db="EMBL/GenBank/DDBJ databases">
        <title>Ktedonosporobacter rubrisoli SCAWS-G2.</title>
        <authorList>
            <person name="Huang Y."/>
            <person name="Yan B."/>
        </authorList>
    </citation>
    <scope>NUCLEOTIDE SEQUENCE [LARGE SCALE GENOMIC DNA]</scope>
    <source>
        <strain evidence="2 3">SCAWS-G2</strain>
    </source>
</reference>
<evidence type="ECO:0000259" key="1">
    <source>
        <dbReference type="Pfam" id="PF10006"/>
    </source>
</evidence>